<name>A0A3Q2LJR1_HORSE</name>
<evidence type="ECO:0000256" key="1">
    <source>
        <dbReference type="ARBA" id="ARBA00004370"/>
    </source>
</evidence>
<comment type="subcellular location">
    <subcellularLocation>
        <location evidence="1">Membrane</location>
    </subcellularLocation>
</comment>
<dbReference type="STRING" id="9796.ENSECAP00000041574"/>
<keyword evidence="3" id="KW-0472">Membrane</keyword>
<protein>
    <submittedName>
        <fullName evidence="7">Uncharacterized protein</fullName>
    </submittedName>
</protein>
<dbReference type="InParanoid" id="A0A3Q2LJR1"/>
<dbReference type="SUPFAM" id="SSF54236">
    <property type="entry name" value="Ubiquitin-like"/>
    <property type="match status" value="1"/>
</dbReference>
<sequence>MTGRPHPFGPTRRPCGSRISSKGVGSNSVFLSGMTLQIPGLLPGSTGSEALGLEHRSLPFHSPESTVESEHHCPESLGDQGSPLMGKIYILAVPGEALVRAHSLQAESPSCPLPLLHPRSPMVLGATEAFHLLVNNRSVASPSVTMAEIYRDCKDKDGFVCMTCSSQEVFGGLGSAAPSWGQTLPSSPVCVDTVLGWLHQSRQPPPVCGGWSRQGRLSDGRQPPREASCALNLTEKMWWLSAIL</sequence>
<dbReference type="GeneTree" id="ENSGT00940000161852"/>
<evidence type="ECO:0000256" key="4">
    <source>
        <dbReference type="ARBA" id="ARBA00023288"/>
    </source>
</evidence>
<dbReference type="Bgee" id="ENSECAG00000037253">
    <property type="expression patterns" value="Expressed in synovial membrane of synovial joint"/>
</dbReference>
<dbReference type="Proteomes" id="UP000002281">
    <property type="component" value="Chromosome 30"/>
</dbReference>
<dbReference type="Ensembl" id="ENSECAT00000046174.3">
    <property type="protein sequence ID" value="ENSECAP00000041574.2"/>
    <property type="gene ID" value="ENSECAG00000037253.3"/>
</dbReference>
<dbReference type="Ensembl" id="ENSECAT00000145953.1">
    <property type="protein sequence ID" value="ENSECAP00000072350.1"/>
    <property type="gene ID" value="ENSECAG00000037253.3"/>
</dbReference>
<dbReference type="Ensembl" id="ENSECAT00000132864.1">
    <property type="protein sequence ID" value="ENSECAP00000064258.1"/>
    <property type="gene ID" value="ENSECAG00000037253.3"/>
</dbReference>
<comment type="similarity">
    <text evidence="2">Belongs to the ATG8 family.</text>
</comment>
<dbReference type="AlphaFoldDB" id="A0A3Q2LJR1"/>
<dbReference type="PaxDb" id="9796-ENSECAP00000041574"/>
<feature type="region of interest" description="Disordered" evidence="6">
    <location>
        <begin position="1"/>
        <end position="21"/>
    </location>
</feature>
<dbReference type="InterPro" id="IPR029071">
    <property type="entry name" value="Ubiquitin-like_domsf"/>
</dbReference>
<evidence type="ECO:0000256" key="3">
    <source>
        <dbReference type="ARBA" id="ARBA00023136"/>
    </source>
</evidence>
<dbReference type="Gene3D" id="3.10.20.90">
    <property type="entry name" value="Phosphatidylinositol 3-kinase Catalytic Subunit, Chain A, domain 1"/>
    <property type="match status" value="1"/>
</dbReference>
<keyword evidence="4 5" id="KW-0449">Lipoprotein</keyword>
<dbReference type="GO" id="GO:0016020">
    <property type="term" value="C:membrane"/>
    <property type="evidence" value="ECO:0007669"/>
    <property type="project" value="UniProtKB-SubCell"/>
</dbReference>
<evidence type="ECO:0000313" key="7">
    <source>
        <dbReference type="Ensembl" id="ENSECAP00000041574.2"/>
    </source>
</evidence>
<evidence type="ECO:0000256" key="5">
    <source>
        <dbReference type="PIRSR" id="PIRSR604241-50"/>
    </source>
</evidence>
<organism evidence="7 8">
    <name type="scientific">Equus caballus</name>
    <name type="common">Horse</name>
    <dbReference type="NCBI Taxonomy" id="9796"/>
    <lineage>
        <taxon>Eukaryota</taxon>
        <taxon>Metazoa</taxon>
        <taxon>Chordata</taxon>
        <taxon>Craniata</taxon>
        <taxon>Vertebrata</taxon>
        <taxon>Euteleostomi</taxon>
        <taxon>Mammalia</taxon>
        <taxon>Eutheria</taxon>
        <taxon>Laurasiatheria</taxon>
        <taxon>Perissodactyla</taxon>
        <taxon>Equidae</taxon>
        <taxon>Equus</taxon>
    </lineage>
</organism>
<dbReference type="InterPro" id="IPR004241">
    <property type="entry name" value="Atg8-like"/>
</dbReference>
<proteinExistence type="inferred from homology"/>
<dbReference type="Pfam" id="PF02991">
    <property type="entry name" value="ATG8"/>
    <property type="match status" value="1"/>
</dbReference>
<evidence type="ECO:0000256" key="2">
    <source>
        <dbReference type="ARBA" id="ARBA00007293"/>
    </source>
</evidence>
<feature type="lipid moiety-binding region" description="Phosphatidylserine amidated glycine; alternate" evidence="5">
    <location>
        <position position="171"/>
    </location>
</feature>
<reference evidence="7 8" key="1">
    <citation type="journal article" date="2009" name="Science">
        <title>Genome sequence, comparative analysis, and population genetics of the domestic horse.</title>
        <authorList>
            <consortium name="Broad Institute Genome Sequencing Platform"/>
            <consortium name="Broad Institute Whole Genome Assembly Team"/>
            <person name="Wade C.M."/>
            <person name="Giulotto E."/>
            <person name="Sigurdsson S."/>
            <person name="Zoli M."/>
            <person name="Gnerre S."/>
            <person name="Imsland F."/>
            <person name="Lear T.L."/>
            <person name="Adelson D.L."/>
            <person name="Bailey E."/>
            <person name="Bellone R.R."/>
            <person name="Bloecker H."/>
            <person name="Distl O."/>
            <person name="Edgar R.C."/>
            <person name="Garber M."/>
            <person name="Leeb T."/>
            <person name="Mauceli E."/>
            <person name="MacLeod J.N."/>
            <person name="Penedo M.C.T."/>
            <person name="Raison J.M."/>
            <person name="Sharpe T."/>
            <person name="Vogel J."/>
            <person name="Andersson L."/>
            <person name="Antczak D.F."/>
            <person name="Biagi T."/>
            <person name="Binns M.M."/>
            <person name="Chowdhary B.P."/>
            <person name="Coleman S.J."/>
            <person name="Della Valle G."/>
            <person name="Fryc S."/>
            <person name="Guerin G."/>
            <person name="Hasegawa T."/>
            <person name="Hill E.W."/>
            <person name="Jurka J."/>
            <person name="Kiialainen A."/>
            <person name="Lindgren G."/>
            <person name="Liu J."/>
            <person name="Magnani E."/>
            <person name="Mickelson J.R."/>
            <person name="Murray J."/>
            <person name="Nergadze S.G."/>
            <person name="Onofrio R."/>
            <person name="Pedroni S."/>
            <person name="Piras M.F."/>
            <person name="Raudsepp T."/>
            <person name="Rocchi M."/>
            <person name="Roeed K.H."/>
            <person name="Ryder O.A."/>
            <person name="Searle S."/>
            <person name="Skow L."/>
            <person name="Swinburne J.E."/>
            <person name="Syvaenen A.C."/>
            <person name="Tozaki T."/>
            <person name="Valberg S.J."/>
            <person name="Vaudin M."/>
            <person name="White J.R."/>
            <person name="Zody M.C."/>
            <person name="Lander E.S."/>
            <person name="Lindblad-Toh K."/>
        </authorList>
    </citation>
    <scope>NUCLEOTIDE SEQUENCE [LARGE SCALE GENOMIC DNA]</scope>
    <source>
        <strain evidence="7 8">Thoroughbred</strain>
    </source>
</reference>
<keyword evidence="8" id="KW-1185">Reference proteome</keyword>
<accession>A0A3Q2LJR1</accession>
<dbReference type="Ensembl" id="ENSECAT00000095713.1">
    <property type="protein sequence ID" value="ENSECAP00000077964.1"/>
    <property type="gene ID" value="ENSECAG00000037253.3"/>
</dbReference>
<evidence type="ECO:0000313" key="8">
    <source>
        <dbReference type="Proteomes" id="UP000002281"/>
    </source>
</evidence>
<evidence type="ECO:0000256" key="6">
    <source>
        <dbReference type="SAM" id="MobiDB-lite"/>
    </source>
</evidence>
<reference evidence="7" key="2">
    <citation type="submission" date="2025-05" db="UniProtKB">
        <authorList>
            <consortium name="Ensembl"/>
        </authorList>
    </citation>
    <scope>IDENTIFICATION</scope>
    <source>
        <strain evidence="7">Thoroughbred</strain>
    </source>
</reference>